<dbReference type="InterPro" id="IPR022644">
    <property type="entry name" value="De-COase2_N"/>
</dbReference>
<dbReference type="EMBL" id="JBHSDU010000002">
    <property type="protein sequence ID" value="MFC4308359.1"/>
    <property type="molecule type" value="Genomic_DNA"/>
</dbReference>
<evidence type="ECO:0000256" key="4">
    <source>
        <dbReference type="ARBA" id="ARBA00023239"/>
    </source>
</evidence>
<sequence length="412" mass="44987">MPRAAKQSLAVSPAHSFDSTTLTETEIRALVARFGSPLLVVDCEQVRRQYRALKAALPGVDLHYALKPLPHAAVVSCLRDEGAYFDLATTGEVELVKQQGIAPSRCIHTHPIKRDSDIRDALRYGVTTFVADNPEEVKKFVRYRKRAELLIRVSFRSPNAVVDLSKKFGCAPGDVLGMIEQARRLGVRVKGLSFHVGSQATDPAKYVEAVQACTSIMAEAVLAGLPSLDVLDIGGGFPVSYNDAVTPIDEFCRPIRAALAKLPPHVRVIAEPGRFIAAPAAIAVSSVMGKAKRDGRWWYYLDDGLYGSYSGQMFDHAKYPVSVLREGGELFESVLSGPTCDSIDVIDECIMLPELEMGDLVVGRMMGAYTWASATDFNFFKRAKVVVMNETADARRVVRLQRKAAGGRGRAA</sequence>
<evidence type="ECO:0000313" key="6">
    <source>
        <dbReference type="EMBL" id="MFC4308359.1"/>
    </source>
</evidence>
<dbReference type="RefSeq" id="WP_380595612.1">
    <property type="nucleotide sequence ID" value="NZ_JBHSDU010000002.1"/>
</dbReference>
<dbReference type="Gene3D" id="3.20.20.10">
    <property type="entry name" value="Alanine racemase"/>
    <property type="match status" value="1"/>
</dbReference>
<comment type="cofactor">
    <cofactor evidence="1">
        <name>pyridoxal 5'-phosphate</name>
        <dbReference type="ChEBI" id="CHEBI:597326"/>
    </cofactor>
</comment>
<dbReference type="PRINTS" id="PR01179">
    <property type="entry name" value="ODADCRBXLASE"/>
</dbReference>
<keyword evidence="4" id="KW-0456">Lyase</keyword>
<dbReference type="InterPro" id="IPR009006">
    <property type="entry name" value="Ala_racemase/Decarboxylase_C"/>
</dbReference>
<dbReference type="PANTHER" id="PTHR11482">
    <property type="entry name" value="ARGININE/DIAMINOPIMELATE/ORNITHINE DECARBOXYLASE"/>
    <property type="match status" value="1"/>
</dbReference>
<evidence type="ECO:0000256" key="2">
    <source>
        <dbReference type="ARBA" id="ARBA00008872"/>
    </source>
</evidence>
<protein>
    <submittedName>
        <fullName evidence="6">Type III PLP-dependent enzyme</fullName>
    </submittedName>
</protein>
<name>A0ABV8SL79_9GAMM</name>
<comment type="similarity">
    <text evidence="2">Belongs to the Orn/Lys/Arg decarboxylase class-II family.</text>
</comment>
<proteinExistence type="inferred from homology"/>
<dbReference type="InterPro" id="IPR000183">
    <property type="entry name" value="Orn/DAP/Arg_de-COase"/>
</dbReference>
<dbReference type="Pfam" id="PF02784">
    <property type="entry name" value="Orn_Arg_deC_N"/>
    <property type="match status" value="1"/>
</dbReference>
<dbReference type="PRINTS" id="PR01182">
    <property type="entry name" value="ORNDCRBXLASE"/>
</dbReference>
<dbReference type="SUPFAM" id="SSF50621">
    <property type="entry name" value="Alanine racemase C-terminal domain-like"/>
    <property type="match status" value="1"/>
</dbReference>
<dbReference type="Gene3D" id="2.40.37.10">
    <property type="entry name" value="Lyase, Ornithine Decarboxylase, Chain A, domain 1"/>
    <property type="match status" value="1"/>
</dbReference>
<dbReference type="CDD" id="cd00622">
    <property type="entry name" value="PLPDE_III_ODC"/>
    <property type="match status" value="1"/>
</dbReference>
<dbReference type="Proteomes" id="UP001595904">
    <property type="component" value="Unassembled WGS sequence"/>
</dbReference>
<evidence type="ECO:0000256" key="3">
    <source>
        <dbReference type="ARBA" id="ARBA00022898"/>
    </source>
</evidence>
<comment type="caution">
    <text evidence="6">The sequence shown here is derived from an EMBL/GenBank/DDBJ whole genome shotgun (WGS) entry which is preliminary data.</text>
</comment>
<evidence type="ECO:0000313" key="7">
    <source>
        <dbReference type="Proteomes" id="UP001595904"/>
    </source>
</evidence>
<evidence type="ECO:0000259" key="5">
    <source>
        <dbReference type="Pfam" id="PF02784"/>
    </source>
</evidence>
<keyword evidence="3" id="KW-0663">Pyridoxal phosphate</keyword>
<dbReference type="InterPro" id="IPR002433">
    <property type="entry name" value="Orn_de-COase"/>
</dbReference>
<feature type="domain" description="Orn/DAP/Arg decarboxylase 2 N-terminal" evidence="5">
    <location>
        <begin position="44"/>
        <end position="278"/>
    </location>
</feature>
<gene>
    <name evidence="6" type="ORF">ACFPN2_04635</name>
</gene>
<reference evidence="7" key="1">
    <citation type="journal article" date="2019" name="Int. J. Syst. Evol. Microbiol.">
        <title>The Global Catalogue of Microorganisms (GCM) 10K type strain sequencing project: providing services to taxonomists for standard genome sequencing and annotation.</title>
        <authorList>
            <consortium name="The Broad Institute Genomics Platform"/>
            <consortium name="The Broad Institute Genome Sequencing Center for Infectious Disease"/>
            <person name="Wu L."/>
            <person name="Ma J."/>
        </authorList>
    </citation>
    <scope>NUCLEOTIDE SEQUENCE [LARGE SCALE GENOMIC DNA]</scope>
    <source>
        <strain evidence="7">CGMCC 1.10759</strain>
    </source>
</reference>
<dbReference type="InterPro" id="IPR029066">
    <property type="entry name" value="PLP-binding_barrel"/>
</dbReference>
<accession>A0ABV8SL79</accession>
<evidence type="ECO:0000256" key="1">
    <source>
        <dbReference type="ARBA" id="ARBA00001933"/>
    </source>
</evidence>
<keyword evidence="7" id="KW-1185">Reference proteome</keyword>
<dbReference type="PANTHER" id="PTHR11482:SF6">
    <property type="entry name" value="ORNITHINE DECARBOXYLASE 1-RELATED"/>
    <property type="match status" value="1"/>
</dbReference>
<dbReference type="SUPFAM" id="SSF51419">
    <property type="entry name" value="PLP-binding barrel"/>
    <property type="match status" value="1"/>
</dbReference>
<organism evidence="6 7">
    <name type="scientific">Steroidobacter flavus</name>
    <dbReference type="NCBI Taxonomy" id="1842136"/>
    <lineage>
        <taxon>Bacteria</taxon>
        <taxon>Pseudomonadati</taxon>
        <taxon>Pseudomonadota</taxon>
        <taxon>Gammaproteobacteria</taxon>
        <taxon>Steroidobacterales</taxon>
        <taxon>Steroidobacteraceae</taxon>
        <taxon>Steroidobacter</taxon>
    </lineage>
</organism>